<evidence type="ECO:0000313" key="1">
    <source>
        <dbReference type="EMBL" id="SMB86735.1"/>
    </source>
</evidence>
<evidence type="ECO:0000313" key="2">
    <source>
        <dbReference type="Proteomes" id="UP000192731"/>
    </source>
</evidence>
<dbReference type="Proteomes" id="UP000192731">
    <property type="component" value="Unassembled WGS sequence"/>
</dbReference>
<sequence length="86" mass="10042">MNNECRPLDIENKMLKRGDLSDRVLNPLTTIKGYLDLKSKDLIGQEHFDKQVIRLLLEEVELIEKYINEIEQTIESKVIEAVEAEE</sequence>
<protein>
    <recommendedName>
        <fullName evidence="3">Histidine kinase</fullName>
    </recommendedName>
</protein>
<dbReference type="RefSeq" id="WP_084052576.1">
    <property type="nucleotide sequence ID" value="NZ_FWWT01000013.1"/>
</dbReference>
<reference evidence="1 2" key="1">
    <citation type="submission" date="2017-04" db="EMBL/GenBank/DDBJ databases">
        <authorList>
            <person name="Afonso C.L."/>
            <person name="Miller P.J."/>
            <person name="Scott M.A."/>
            <person name="Spackman E."/>
            <person name="Goraichik I."/>
            <person name="Dimitrov K.M."/>
            <person name="Suarez D.L."/>
            <person name="Swayne D.E."/>
        </authorList>
    </citation>
    <scope>NUCLEOTIDE SEQUENCE [LARGE SCALE GENOMIC DNA]</scope>
    <source>
        <strain evidence="1 2">DSM 11270</strain>
    </source>
</reference>
<keyword evidence="2" id="KW-1185">Reference proteome</keyword>
<proteinExistence type="predicted"/>
<organism evidence="1 2">
    <name type="scientific">Desulfonispora thiosulfatigenes DSM 11270</name>
    <dbReference type="NCBI Taxonomy" id="656914"/>
    <lineage>
        <taxon>Bacteria</taxon>
        <taxon>Bacillati</taxon>
        <taxon>Bacillota</taxon>
        <taxon>Clostridia</taxon>
        <taxon>Eubacteriales</taxon>
        <taxon>Peptococcaceae</taxon>
        <taxon>Desulfonispora</taxon>
    </lineage>
</organism>
<evidence type="ECO:0008006" key="3">
    <source>
        <dbReference type="Google" id="ProtNLM"/>
    </source>
</evidence>
<gene>
    <name evidence="1" type="ORF">SAMN00017405_1183</name>
</gene>
<dbReference type="EMBL" id="FWWT01000013">
    <property type="protein sequence ID" value="SMB86735.1"/>
    <property type="molecule type" value="Genomic_DNA"/>
</dbReference>
<dbReference type="AlphaFoldDB" id="A0A1W1V054"/>
<accession>A0A1W1V054</accession>
<name>A0A1W1V054_DESTI</name>